<dbReference type="EMBL" id="MU864371">
    <property type="protein sequence ID" value="KAK4189872.1"/>
    <property type="molecule type" value="Genomic_DNA"/>
</dbReference>
<reference evidence="2" key="1">
    <citation type="journal article" date="2023" name="Mol. Phylogenet. Evol.">
        <title>Genome-scale phylogeny and comparative genomics of the fungal order Sordariales.</title>
        <authorList>
            <person name="Hensen N."/>
            <person name="Bonometti L."/>
            <person name="Westerberg I."/>
            <person name="Brannstrom I.O."/>
            <person name="Guillou S."/>
            <person name="Cros-Aarteil S."/>
            <person name="Calhoun S."/>
            <person name="Haridas S."/>
            <person name="Kuo A."/>
            <person name="Mondo S."/>
            <person name="Pangilinan J."/>
            <person name="Riley R."/>
            <person name="LaButti K."/>
            <person name="Andreopoulos B."/>
            <person name="Lipzen A."/>
            <person name="Chen C."/>
            <person name="Yan M."/>
            <person name="Daum C."/>
            <person name="Ng V."/>
            <person name="Clum A."/>
            <person name="Steindorff A."/>
            <person name="Ohm R.A."/>
            <person name="Martin F."/>
            <person name="Silar P."/>
            <person name="Natvig D.O."/>
            <person name="Lalanne C."/>
            <person name="Gautier V."/>
            <person name="Ament-Velasquez S.L."/>
            <person name="Kruys A."/>
            <person name="Hutchinson M.I."/>
            <person name="Powell A.J."/>
            <person name="Barry K."/>
            <person name="Miller A.N."/>
            <person name="Grigoriev I.V."/>
            <person name="Debuchy R."/>
            <person name="Gladieux P."/>
            <person name="Hiltunen Thoren M."/>
            <person name="Johannesson H."/>
        </authorList>
    </citation>
    <scope>NUCLEOTIDE SEQUENCE</scope>
    <source>
        <strain evidence="2">PSN309</strain>
    </source>
</reference>
<evidence type="ECO:0000259" key="1">
    <source>
        <dbReference type="Pfam" id="PF01636"/>
    </source>
</evidence>
<dbReference type="PANTHER" id="PTHR21310:SF15">
    <property type="entry name" value="AMINOGLYCOSIDE PHOSPHOTRANSFERASE DOMAIN-CONTAINING PROTEIN"/>
    <property type="match status" value="1"/>
</dbReference>
<dbReference type="InterPro" id="IPR011009">
    <property type="entry name" value="Kinase-like_dom_sf"/>
</dbReference>
<organism evidence="2 3">
    <name type="scientific">Podospora australis</name>
    <dbReference type="NCBI Taxonomy" id="1536484"/>
    <lineage>
        <taxon>Eukaryota</taxon>
        <taxon>Fungi</taxon>
        <taxon>Dikarya</taxon>
        <taxon>Ascomycota</taxon>
        <taxon>Pezizomycotina</taxon>
        <taxon>Sordariomycetes</taxon>
        <taxon>Sordariomycetidae</taxon>
        <taxon>Sordariales</taxon>
        <taxon>Podosporaceae</taxon>
        <taxon>Podospora</taxon>
    </lineage>
</organism>
<dbReference type="SUPFAM" id="SSF56112">
    <property type="entry name" value="Protein kinase-like (PK-like)"/>
    <property type="match status" value="1"/>
</dbReference>
<accession>A0AAN6X0I0</accession>
<protein>
    <recommendedName>
        <fullName evidence="1">Aminoglycoside phosphotransferase domain-containing protein</fullName>
    </recommendedName>
</protein>
<keyword evidence="3" id="KW-1185">Reference proteome</keyword>
<dbReference type="PANTHER" id="PTHR21310">
    <property type="entry name" value="AMINOGLYCOSIDE PHOSPHOTRANSFERASE-RELATED-RELATED"/>
    <property type="match status" value="1"/>
</dbReference>
<sequence>MEDLNPTAIRTLVQNLMGGPCHFILNTDISPFRGGEYIVYALEDEEAKSRRLCLRIPRNRAGCHIAPVIEHEAEVRRQINAARIDLFRPLIAYDPPTENLIRAPYLALCWADGSPLKWSDAYPATNDRRSIIRAVANASLDLLRVQRPGETALEWITYKIDRKIARAKSNEPRGGTVTECEDQKQLIPKYWMPELDNAPHVLVHGDIAGNNIIVGNTPLAVQSFIDSGWAEFVPLQFAAVYPRFLTHEPREGAQGFSARNTQQMKQDRAFYLECVEIRARREGGFELDYHRTLSRNDEPSRYWWFTAASRIDIHRAMALCSWAPAIG</sequence>
<evidence type="ECO:0000313" key="3">
    <source>
        <dbReference type="Proteomes" id="UP001302126"/>
    </source>
</evidence>
<dbReference type="Proteomes" id="UP001302126">
    <property type="component" value="Unassembled WGS sequence"/>
</dbReference>
<dbReference type="Pfam" id="PF01636">
    <property type="entry name" value="APH"/>
    <property type="match status" value="1"/>
</dbReference>
<dbReference type="AlphaFoldDB" id="A0AAN6X0I0"/>
<proteinExistence type="predicted"/>
<reference evidence="2" key="2">
    <citation type="submission" date="2023-05" db="EMBL/GenBank/DDBJ databases">
        <authorList>
            <consortium name="Lawrence Berkeley National Laboratory"/>
            <person name="Steindorff A."/>
            <person name="Hensen N."/>
            <person name="Bonometti L."/>
            <person name="Westerberg I."/>
            <person name="Brannstrom I.O."/>
            <person name="Guillou S."/>
            <person name="Cros-Aarteil S."/>
            <person name="Calhoun S."/>
            <person name="Haridas S."/>
            <person name="Kuo A."/>
            <person name="Mondo S."/>
            <person name="Pangilinan J."/>
            <person name="Riley R."/>
            <person name="Labutti K."/>
            <person name="Andreopoulos B."/>
            <person name="Lipzen A."/>
            <person name="Chen C."/>
            <person name="Yanf M."/>
            <person name="Daum C."/>
            <person name="Ng V."/>
            <person name="Clum A."/>
            <person name="Ohm R."/>
            <person name="Martin F."/>
            <person name="Silar P."/>
            <person name="Natvig D."/>
            <person name="Lalanne C."/>
            <person name="Gautier V."/>
            <person name="Ament-Velasquez S.L."/>
            <person name="Kruys A."/>
            <person name="Hutchinson M.I."/>
            <person name="Powell A.J."/>
            <person name="Barry K."/>
            <person name="Miller A.N."/>
            <person name="Grigoriev I.V."/>
            <person name="Debuchy R."/>
            <person name="Gladieux P."/>
            <person name="Thoren M.H."/>
            <person name="Johannesson H."/>
        </authorList>
    </citation>
    <scope>NUCLEOTIDE SEQUENCE</scope>
    <source>
        <strain evidence="2">PSN309</strain>
    </source>
</reference>
<dbReference type="InterPro" id="IPR002575">
    <property type="entry name" value="Aminoglycoside_PTrfase"/>
</dbReference>
<name>A0AAN6X0I0_9PEZI</name>
<dbReference type="InterPro" id="IPR051678">
    <property type="entry name" value="AGP_Transferase"/>
</dbReference>
<comment type="caution">
    <text evidence="2">The sequence shown here is derived from an EMBL/GenBank/DDBJ whole genome shotgun (WGS) entry which is preliminary data.</text>
</comment>
<feature type="domain" description="Aminoglycoside phosphotransferase" evidence="1">
    <location>
        <begin position="29"/>
        <end position="226"/>
    </location>
</feature>
<evidence type="ECO:0000313" key="2">
    <source>
        <dbReference type="EMBL" id="KAK4189872.1"/>
    </source>
</evidence>
<gene>
    <name evidence="2" type="ORF">QBC35DRAFT_379302</name>
</gene>